<keyword evidence="3" id="KW-1185">Reference proteome</keyword>
<sequence length="163" mass="17532">MCAAEASAARSDSVGETVEYEAAPLAERRKPSAGRLRGSKRLPWDPRDEVVNLATAAPMSLSLCSPAIAQASPKSKPRRSKVAHSDANSADTAQPQDIFNMAPLSDDSILCRSVQNNYQSETFPRKSTISSSRHCLLHSPSSSPLALALLLFIPFPSPFFFSA</sequence>
<evidence type="ECO:0000313" key="2">
    <source>
        <dbReference type="EMBL" id="VDN18741.1"/>
    </source>
</evidence>
<organism evidence="2 3">
    <name type="scientific">Dibothriocephalus latus</name>
    <name type="common">Fish tapeworm</name>
    <name type="synonym">Diphyllobothrium latum</name>
    <dbReference type="NCBI Taxonomy" id="60516"/>
    <lineage>
        <taxon>Eukaryota</taxon>
        <taxon>Metazoa</taxon>
        <taxon>Spiralia</taxon>
        <taxon>Lophotrochozoa</taxon>
        <taxon>Platyhelminthes</taxon>
        <taxon>Cestoda</taxon>
        <taxon>Eucestoda</taxon>
        <taxon>Diphyllobothriidea</taxon>
        <taxon>Diphyllobothriidae</taxon>
        <taxon>Dibothriocephalus</taxon>
    </lineage>
</organism>
<dbReference type="EMBL" id="UYRU01069462">
    <property type="protein sequence ID" value="VDN18741.1"/>
    <property type="molecule type" value="Genomic_DNA"/>
</dbReference>
<gene>
    <name evidence="2" type="ORF">DILT_LOCUS13252</name>
</gene>
<name>A0A3P7ML91_DIBLA</name>
<accession>A0A3P7ML91</accession>
<feature type="compositionally biased region" description="Polar residues" evidence="1">
    <location>
        <begin position="86"/>
        <end position="96"/>
    </location>
</feature>
<reference evidence="2 3" key="1">
    <citation type="submission" date="2018-11" db="EMBL/GenBank/DDBJ databases">
        <authorList>
            <consortium name="Pathogen Informatics"/>
        </authorList>
    </citation>
    <scope>NUCLEOTIDE SEQUENCE [LARGE SCALE GENOMIC DNA]</scope>
</reference>
<feature type="region of interest" description="Disordered" evidence="1">
    <location>
        <begin position="70"/>
        <end position="96"/>
    </location>
</feature>
<dbReference type="Proteomes" id="UP000281553">
    <property type="component" value="Unassembled WGS sequence"/>
</dbReference>
<proteinExistence type="predicted"/>
<feature type="region of interest" description="Disordered" evidence="1">
    <location>
        <begin position="1"/>
        <end position="45"/>
    </location>
</feature>
<protein>
    <submittedName>
        <fullName evidence="2">Uncharacterized protein</fullName>
    </submittedName>
</protein>
<evidence type="ECO:0000256" key="1">
    <source>
        <dbReference type="SAM" id="MobiDB-lite"/>
    </source>
</evidence>
<evidence type="ECO:0000313" key="3">
    <source>
        <dbReference type="Proteomes" id="UP000281553"/>
    </source>
</evidence>
<dbReference type="AlphaFoldDB" id="A0A3P7ML91"/>